<feature type="compositionally biased region" description="Polar residues" evidence="9">
    <location>
        <begin position="29"/>
        <end position="44"/>
    </location>
</feature>
<name>A0A6A7C2B7_9PEZI</name>
<keyword evidence="6" id="KW-0805">Transcription regulation</keyword>
<feature type="compositionally biased region" description="Polar residues" evidence="9">
    <location>
        <begin position="215"/>
        <end position="231"/>
    </location>
</feature>
<accession>A0A6A7C2B7</accession>
<evidence type="ECO:0000256" key="6">
    <source>
        <dbReference type="ARBA" id="ARBA00023015"/>
    </source>
</evidence>
<feature type="region of interest" description="Disordered" evidence="9">
    <location>
        <begin position="273"/>
        <end position="302"/>
    </location>
</feature>
<evidence type="ECO:0000256" key="7">
    <source>
        <dbReference type="ARBA" id="ARBA00023163"/>
    </source>
</evidence>
<dbReference type="Proteomes" id="UP000799421">
    <property type="component" value="Unassembled WGS sequence"/>
</dbReference>
<dbReference type="GO" id="GO:0005737">
    <property type="term" value="C:cytoplasm"/>
    <property type="evidence" value="ECO:0007669"/>
    <property type="project" value="UniProtKB-SubCell"/>
</dbReference>
<dbReference type="OrthoDB" id="2359117at2759"/>
<proteinExistence type="inferred from homology"/>
<evidence type="ECO:0000256" key="1">
    <source>
        <dbReference type="ARBA" id="ARBA00004123"/>
    </source>
</evidence>
<evidence type="ECO:0000256" key="3">
    <source>
        <dbReference type="ARBA" id="ARBA00006922"/>
    </source>
</evidence>
<gene>
    <name evidence="10" type="ORF">K470DRAFT_256779</name>
</gene>
<dbReference type="GO" id="GO:0003712">
    <property type="term" value="F:transcription coregulator activity"/>
    <property type="evidence" value="ECO:0007669"/>
    <property type="project" value="TreeGrafter"/>
</dbReference>
<organism evidence="10 11">
    <name type="scientific">Piedraia hortae CBS 480.64</name>
    <dbReference type="NCBI Taxonomy" id="1314780"/>
    <lineage>
        <taxon>Eukaryota</taxon>
        <taxon>Fungi</taxon>
        <taxon>Dikarya</taxon>
        <taxon>Ascomycota</taxon>
        <taxon>Pezizomycotina</taxon>
        <taxon>Dothideomycetes</taxon>
        <taxon>Dothideomycetidae</taxon>
        <taxon>Capnodiales</taxon>
        <taxon>Piedraiaceae</taxon>
        <taxon>Piedraia</taxon>
    </lineage>
</organism>
<dbReference type="InterPro" id="IPR013734">
    <property type="entry name" value="TF_Nrm1/Whi5"/>
</dbReference>
<feature type="compositionally biased region" description="Polar residues" evidence="9">
    <location>
        <begin position="1"/>
        <end position="21"/>
    </location>
</feature>
<evidence type="ECO:0000256" key="4">
    <source>
        <dbReference type="ARBA" id="ARBA00022490"/>
    </source>
</evidence>
<protein>
    <submittedName>
        <fullName evidence="10">Uncharacterized protein</fullName>
    </submittedName>
</protein>
<dbReference type="GO" id="GO:0033309">
    <property type="term" value="C:SBF transcription complex"/>
    <property type="evidence" value="ECO:0007669"/>
    <property type="project" value="TreeGrafter"/>
</dbReference>
<evidence type="ECO:0000256" key="9">
    <source>
        <dbReference type="SAM" id="MobiDB-lite"/>
    </source>
</evidence>
<keyword evidence="4" id="KW-0963">Cytoplasm</keyword>
<evidence type="ECO:0000256" key="5">
    <source>
        <dbReference type="ARBA" id="ARBA00022491"/>
    </source>
</evidence>
<dbReference type="EMBL" id="MU005971">
    <property type="protein sequence ID" value="KAF2861650.1"/>
    <property type="molecule type" value="Genomic_DNA"/>
</dbReference>
<dbReference type="GO" id="GO:0000082">
    <property type="term" value="P:G1/S transition of mitotic cell cycle"/>
    <property type="evidence" value="ECO:0007669"/>
    <property type="project" value="InterPro"/>
</dbReference>
<dbReference type="AlphaFoldDB" id="A0A6A7C2B7"/>
<comment type="subcellular location">
    <subcellularLocation>
        <location evidence="2">Cytoplasm</location>
    </subcellularLocation>
    <subcellularLocation>
        <location evidence="1">Nucleus</location>
    </subcellularLocation>
</comment>
<keyword evidence="7" id="KW-0804">Transcription</keyword>
<reference evidence="10" key="1">
    <citation type="journal article" date="2020" name="Stud. Mycol.">
        <title>101 Dothideomycetes genomes: a test case for predicting lifestyles and emergence of pathogens.</title>
        <authorList>
            <person name="Haridas S."/>
            <person name="Albert R."/>
            <person name="Binder M."/>
            <person name="Bloem J."/>
            <person name="Labutti K."/>
            <person name="Salamov A."/>
            <person name="Andreopoulos B."/>
            <person name="Baker S."/>
            <person name="Barry K."/>
            <person name="Bills G."/>
            <person name="Bluhm B."/>
            <person name="Cannon C."/>
            <person name="Castanera R."/>
            <person name="Culley D."/>
            <person name="Daum C."/>
            <person name="Ezra D."/>
            <person name="Gonzalez J."/>
            <person name="Henrissat B."/>
            <person name="Kuo A."/>
            <person name="Liang C."/>
            <person name="Lipzen A."/>
            <person name="Lutzoni F."/>
            <person name="Magnuson J."/>
            <person name="Mondo S."/>
            <person name="Nolan M."/>
            <person name="Ohm R."/>
            <person name="Pangilinan J."/>
            <person name="Park H.-J."/>
            <person name="Ramirez L."/>
            <person name="Alfaro M."/>
            <person name="Sun H."/>
            <person name="Tritt A."/>
            <person name="Yoshinaga Y."/>
            <person name="Zwiers L.-H."/>
            <person name="Turgeon B."/>
            <person name="Goodwin S."/>
            <person name="Spatafora J."/>
            <person name="Crous P."/>
            <person name="Grigoriev I."/>
        </authorList>
    </citation>
    <scope>NUCLEOTIDE SEQUENCE</scope>
    <source>
        <strain evidence="10">CBS 480.64</strain>
    </source>
</reference>
<keyword evidence="11" id="KW-1185">Reference proteome</keyword>
<dbReference type="PANTHER" id="PTHR28246">
    <property type="entry name" value="G1-SPECIFIC TRANSCRIPTIONAL REPRESSOR WHI5-RELATED"/>
    <property type="match status" value="1"/>
</dbReference>
<feature type="region of interest" description="Disordered" evidence="9">
    <location>
        <begin position="150"/>
        <end position="254"/>
    </location>
</feature>
<keyword evidence="8" id="KW-0539">Nucleus</keyword>
<keyword evidence="5" id="KW-0678">Repressor</keyword>
<feature type="region of interest" description="Disordered" evidence="9">
    <location>
        <begin position="1"/>
        <end position="89"/>
    </location>
</feature>
<comment type="similarity">
    <text evidence="3">Belongs to the WHI5/NRM1 family.</text>
</comment>
<evidence type="ECO:0000313" key="11">
    <source>
        <dbReference type="Proteomes" id="UP000799421"/>
    </source>
</evidence>
<sequence length="302" mass="32750">MSNAGQEVPSLSQDSISTNHSPVKRHTNHWSPMQSPALTTTSPRHTSKRDSNGILKTQEYSKPAIMTTTNNIHINHNRPRTTSTTSSSYGRAASDLASALQTKLSYAMTKVKNGWEDKTLPELEREFFVAETKDIPKAHMVFGNGYHTLSRQTASGEPAMKRRSLPPLRPSHDLSFPSRSTDRSSTASSSQGSSSCSGSPYANAAPPRLQPPAEIQSNGVRKSGHVSQWSFDHSAISPPRTPATEGSLRSAVDTERELEAALALQELGSPRSIAFPTSDLRSRPGTRNGAVNGHARGVEREL</sequence>
<dbReference type="PANTHER" id="PTHR28246:SF1">
    <property type="entry name" value="G1-SPECIFIC TRANSCRIPTIONAL REPRESSOR WHI5-RELATED"/>
    <property type="match status" value="1"/>
</dbReference>
<feature type="compositionally biased region" description="Low complexity" evidence="9">
    <location>
        <begin position="183"/>
        <end position="199"/>
    </location>
</feature>
<dbReference type="InterPro" id="IPR039198">
    <property type="entry name" value="Srl3/Whi5"/>
</dbReference>
<evidence type="ECO:0000256" key="2">
    <source>
        <dbReference type="ARBA" id="ARBA00004496"/>
    </source>
</evidence>
<evidence type="ECO:0000256" key="8">
    <source>
        <dbReference type="ARBA" id="ARBA00023242"/>
    </source>
</evidence>
<dbReference type="Pfam" id="PF08528">
    <property type="entry name" value="Whi5"/>
    <property type="match status" value="1"/>
</dbReference>
<evidence type="ECO:0000313" key="10">
    <source>
        <dbReference type="EMBL" id="KAF2861650.1"/>
    </source>
</evidence>